<dbReference type="GO" id="GO:0009252">
    <property type="term" value="P:peptidoglycan biosynthetic process"/>
    <property type="evidence" value="ECO:0007669"/>
    <property type="project" value="UniProtKB-KW"/>
</dbReference>
<dbReference type="EMBL" id="JAAKDE010000004">
    <property type="protein sequence ID" value="MBA2132416.1"/>
    <property type="molecule type" value="Genomic_DNA"/>
</dbReference>
<evidence type="ECO:0000313" key="22">
    <source>
        <dbReference type="Proteomes" id="UP000657177"/>
    </source>
</evidence>
<keyword evidence="6" id="KW-0328">Glycosyltransferase</keyword>
<accession>A0A8J6HYY9</accession>
<dbReference type="InterPro" id="IPR001460">
    <property type="entry name" value="PCN-bd_Tpept"/>
</dbReference>
<keyword evidence="12 18" id="KW-1133">Transmembrane helix</keyword>
<evidence type="ECO:0000256" key="18">
    <source>
        <dbReference type="SAM" id="Phobius"/>
    </source>
</evidence>
<keyword evidence="4" id="KW-0121">Carboxypeptidase</keyword>
<evidence type="ECO:0000313" key="21">
    <source>
        <dbReference type="EMBL" id="MBA2132416.1"/>
    </source>
</evidence>
<dbReference type="GO" id="GO:0008658">
    <property type="term" value="F:penicillin binding"/>
    <property type="evidence" value="ECO:0007669"/>
    <property type="project" value="InterPro"/>
</dbReference>
<evidence type="ECO:0000256" key="3">
    <source>
        <dbReference type="ARBA" id="ARBA00007739"/>
    </source>
</evidence>
<gene>
    <name evidence="21" type="ORF">G5B42_02500</name>
</gene>
<dbReference type="Pfam" id="PF00912">
    <property type="entry name" value="Transgly"/>
    <property type="match status" value="1"/>
</dbReference>
<dbReference type="GO" id="GO:0008955">
    <property type="term" value="F:peptidoglycan glycosyltransferase activity"/>
    <property type="evidence" value="ECO:0007669"/>
    <property type="project" value="UniProtKB-EC"/>
</dbReference>
<evidence type="ECO:0000256" key="10">
    <source>
        <dbReference type="ARBA" id="ARBA00022960"/>
    </source>
</evidence>
<evidence type="ECO:0000256" key="4">
    <source>
        <dbReference type="ARBA" id="ARBA00022645"/>
    </source>
</evidence>
<evidence type="ECO:0000256" key="7">
    <source>
        <dbReference type="ARBA" id="ARBA00022679"/>
    </source>
</evidence>
<keyword evidence="8 18" id="KW-0812">Transmembrane</keyword>
<evidence type="ECO:0000256" key="12">
    <source>
        <dbReference type="ARBA" id="ARBA00022989"/>
    </source>
</evidence>
<comment type="catalytic activity">
    <reaction evidence="17">
        <text>[GlcNAc-(1-&gt;4)-Mur2Ac(oyl-L-Ala-gamma-D-Glu-L-Lys-D-Ala-D-Ala)](n)-di-trans,octa-cis-undecaprenyl diphosphate + beta-D-GlcNAc-(1-&gt;4)-Mur2Ac(oyl-L-Ala-gamma-D-Glu-L-Lys-D-Ala-D-Ala)-di-trans,octa-cis-undecaprenyl diphosphate = [GlcNAc-(1-&gt;4)-Mur2Ac(oyl-L-Ala-gamma-D-Glu-L-Lys-D-Ala-D-Ala)](n+1)-di-trans,octa-cis-undecaprenyl diphosphate + di-trans,octa-cis-undecaprenyl diphosphate + H(+)</text>
        <dbReference type="Rhea" id="RHEA:23708"/>
        <dbReference type="Rhea" id="RHEA-COMP:9602"/>
        <dbReference type="Rhea" id="RHEA-COMP:9603"/>
        <dbReference type="ChEBI" id="CHEBI:15378"/>
        <dbReference type="ChEBI" id="CHEBI:58405"/>
        <dbReference type="ChEBI" id="CHEBI:60033"/>
        <dbReference type="ChEBI" id="CHEBI:78435"/>
        <dbReference type="EC" id="2.4.99.28"/>
    </reaction>
</comment>
<evidence type="ECO:0000259" key="19">
    <source>
        <dbReference type="Pfam" id="PF00905"/>
    </source>
</evidence>
<dbReference type="InterPro" id="IPR001264">
    <property type="entry name" value="Glyco_trans_51"/>
</dbReference>
<feature type="transmembrane region" description="Helical" evidence="18">
    <location>
        <begin position="21"/>
        <end position="45"/>
    </location>
</feature>
<feature type="domain" description="Glycosyl transferase family 51" evidence="20">
    <location>
        <begin position="60"/>
        <end position="234"/>
    </location>
</feature>
<evidence type="ECO:0000256" key="5">
    <source>
        <dbReference type="ARBA" id="ARBA00022670"/>
    </source>
</evidence>
<comment type="similarity">
    <text evidence="3">In the N-terminal section; belongs to the glycosyltransferase 51 family.</text>
</comment>
<dbReference type="FunFam" id="1.10.3810.10:FF:000001">
    <property type="entry name" value="Penicillin-binding protein 1A"/>
    <property type="match status" value="1"/>
</dbReference>
<evidence type="ECO:0000256" key="14">
    <source>
        <dbReference type="ARBA" id="ARBA00023268"/>
    </source>
</evidence>
<keyword evidence="13 18" id="KW-0472">Membrane</keyword>
<dbReference type="PANTHER" id="PTHR32282">
    <property type="entry name" value="BINDING PROTEIN TRANSPEPTIDASE, PUTATIVE-RELATED"/>
    <property type="match status" value="1"/>
</dbReference>
<evidence type="ECO:0000256" key="16">
    <source>
        <dbReference type="ARBA" id="ARBA00034000"/>
    </source>
</evidence>
<dbReference type="Pfam" id="PF00905">
    <property type="entry name" value="Transpeptidase"/>
    <property type="match status" value="1"/>
</dbReference>
<evidence type="ECO:0000256" key="15">
    <source>
        <dbReference type="ARBA" id="ARBA00023316"/>
    </source>
</evidence>
<evidence type="ECO:0000256" key="6">
    <source>
        <dbReference type="ARBA" id="ARBA00022676"/>
    </source>
</evidence>
<dbReference type="SUPFAM" id="SSF53955">
    <property type="entry name" value="Lysozyme-like"/>
    <property type="match status" value="1"/>
</dbReference>
<reference evidence="21" key="1">
    <citation type="submission" date="2020-06" db="EMBL/GenBank/DDBJ databases">
        <title>Novel chitinolytic bacterium.</title>
        <authorList>
            <person name="Ungkulpasvich U."/>
            <person name="Kosugi A."/>
            <person name="Uke A."/>
        </authorList>
    </citation>
    <scope>NUCLEOTIDE SEQUENCE</scope>
    <source>
        <strain evidence="21">UUS1-1</strain>
    </source>
</reference>
<feature type="domain" description="Penicillin-binding protein transpeptidase" evidence="19">
    <location>
        <begin position="325"/>
        <end position="598"/>
    </location>
</feature>
<dbReference type="NCBIfam" id="TIGR02074">
    <property type="entry name" value="PBP_1a_fam"/>
    <property type="match status" value="1"/>
</dbReference>
<evidence type="ECO:0000256" key="17">
    <source>
        <dbReference type="ARBA" id="ARBA00049902"/>
    </source>
</evidence>
<dbReference type="GO" id="GO:0030288">
    <property type="term" value="C:outer membrane-bounded periplasmic space"/>
    <property type="evidence" value="ECO:0007669"/>
    <property type="project" value="TreeGrafter"/>
</dbReference>
<dbReference type="RefSeq" id="WP_181338869.1">
    <property type="nucleotide sequence ID" value="NZ_JAAKDE010000004.1"/>
</dbReference>
<keyword evidence="10" id="KW-0133">Cell shape</keyword>
<comment type="caution">
    <text evidence="21">The sequence shown here is derived from an EMBL/GenBank/DDBJ whole genome shotgun (WGS) entry which is preliminary data.</text>
</comment>
<protein>
    <submittedName>
        <fullName evidence="21">PBP1A family penicillin-binding protein</fullName>
    </submittedName>
</protein>
<keyword evidence="15" id="KW-0961">Cell wall biogenesis/degradation</keyword>
<sequence>MDEMRKEKVGKKGLAALKRHWRVLLQKVFLAVTVTLLVILCLPLAPPEQPVTSRVLSAEGEVIALLYRENRELATLAEIPSFLQQAFLAVEDHRFYQHNGFSPVSFGRALYHNLFVREGLQGFSTITQQVAKNCYLSAERTIIRKLKELFLALRLELHYTKDEILEMYLNQIYFGHGAFGVKTAALTYFGRPLSALNRAELALLAGLPKGPGLYSPYLNREAATRRLQTVLARMAAVGAISPEEQEEILQEPLRLPGLKKTPRQALYFLDYALEETSRILNISKEQIQNLGLTIETTLSLPMQKAAEEALQNRLAPLQKELQPQGALIAADPASGAIKALVGGTDYFKTPFNRSTSAFRQPGSTFKPFVYLAALEAGYTLASSIPCRTVSFPTTETEVYQPRDYGSQPYHNRDLSLREALATSCNIVAVTLHQRLGMKPTINMARRLGITSALPENLSLALGTSEVTPFELLQAYLPLANGGKAVPLHAVQRIYNAEGKMIWERKARPRQVIDERLAFLITSVLQDVVGPGGTAAGVRATLQRPAAGKTGTSQGNRDAWFVGFTPDLAAVVYLGDDQNKPLPAGGGSLAAPLWAAFMKKALADTPVRNFSIPEGIVSRRICRETGLLASPDCPSYNEFFLYGSEPTVYCARHRKIRLQVCQRTGLLPNPHCQKVEEKSFVWGAHPTATCEACQPPANLWELIFGQPFPLFRGGAQDKGGAQEE</sequence>
<comment type="similarity">
    <text evidence="2">In the C-terminal section; belongs to the transpeptidase family.</text>
</comment>
<evidence type="ECO:0000256" key="8">
    <source>
        <dbReference type="ARBA" id="ARBA00022692"/>
    </source>
</evidence>
<dbReference type="InterPro" id="IPR036950">
    <property type="entry name" value="PBP_transglycosylase"/>
</dbReference>
<dbReference type="GO" id="GO:0009002">
    <property type="term" value="F:serine-type D-Ala-D-Ala carboxypeptidase activity"/>
    <property type="evidence" value="ECO:0007669"/>
    <property type="project" value="UniProtKB-EC"/>
</dbReference>
<dbReference type="Proteomes" id="UP000657177">
    <property type="component" value="Unassembled WGS sequence"/>
</dbReference>
<organism evidence="21 22">
    <name type="scientific">Capillibacterium thermochitinicola</name>
    <dbReference type="NCBI Taxonomy" id="2699427"/>
    <lineage>
        <taxon>Bacteria</taxon>
        <taxon>Bacillati</taxon>
        <taxon>Bacillota</taxon>
        <taxon>Capillibacterium</taxon>
    </lineage>
</organism>
<dbReference type="InterPro" id="IPR012338">
    <property type="entry name" value="Beta-lactam/transpept-like"/>
</dbReference>
<evidence type="ECO:0000256" key="9">
    <source>
        <dbReference type="ARBA" id="ARBA00022801"/>
    </source>
</evidence>
<keyword evidence="14" id="KW-0511">Multifunctional enzyme</keyword>
<dbReference type="InterPro" id="IPR050396">
    <property type="entry name" value="Glycosyltr_51/Transpeptidase"/>
</dbReference>
<keyword evidence="7" id="KW-0808">Transferase</keyword>
<evidence type="ECO:0000256" key="1">
    <source>
        <dbReference type="ARBA" id="ARBA00004370"/>
    </source>
</evidence>
<dbReference type="GO" id="GO:0008360">
    <property type="term" value="P:regulation of cell shape"/>
    <property type="evidence" value="ECO:0007669"/>
    <property type="project" value="UniProtKB-KW"/>
</dbReference>
<dbReference type="GO" id="GO:0016020">
    <property type="term" value="C:membrane"/>
    <property type="evidence" value="ECO:0007669"/>
    <property type="project" value="UniProtKB-SubCell"/>
</dbReference>
<evidence type="ECO:0000259" key="20">
    <source>
        <dbReference type="Pfam" id="PF00912"/>
    </source>
</evidence>
<keyword evidence="11" id="KW-0573">Peptidoglycan synthesis</keyword>
<dbReference type="GO" id="GO:0006508">
    <property type="term" value="P:proteolysis"/>
    <property type="evidence" value="ECO:0007669"/>
    <property type="project" value="UniProtKB-KW"/>
</dbReference>
<keyword evidence="22" id="KW-1185">Reference proteome</keyword>
<proteinExistence type="inferred from homology"/>
<dbReference type="Gene3D" id="1.10.3810.10">
    <property type="entry name" value="Biosynthetic peptidoglycan transglycosylase-like"/>
    <property type="match status" value="1"/>
</dbReference>
<comment type="subcellular location">
    <subcellularLocation>
        <location evidence="1">Membrane</location>
    </subcellularLocation>
</comment>
<comment type="catalytic activity">
    <reaction evidence="16">
        <text>Preferential cleavage: (Ac)2-L-Lys-D-Ala-|-D-Ala. Also transpeptidation of peptidyl-alanyl moieties that are N-acyl substituents of D-alanine.</text>
        <dbReference type="EC" id="3.4.16.4"/>
    </reaction>
</comment>
<evidence type="ECO:0000256" key="13">
    <source>
        <dbReference type="ARBA" id="ARBA00023136"/>
    </source>
</evidence>
<dbReference type="InterPro" id="IPR023346">
    <property type="entry name" value="Lysozyme-like_dom_sf"/>
</dbReference>
<name>A0A8J6HYY9_9FIRM</name>
<dbReference type="Gene3D" id="3.40.710.10">
    <property type="entry name" value="DD-peptidase/beta-lactamase superfamily"/>
    <property type="match status" value="1"/>
</dbReference>
<keyword evidence="5" id="KW-0645">Protease</keyword>
<evidence type="ECO:0000256" key="2">
    <source>
        <dbReference type="ARBA" id="ARBA00007090"/>
    </source>
</evidence>
<dbReference type="GO" id="GO:0071555">
    <property type="term" value="P:cell wall organization"/>
    <property type="evidence" value="ECO:0007669"/>
    <property type="project" value="UniProtKB-KW"/>
</dbReference>
<dbReference type="PANTHER" id="PTHR32282:SF27">
    <property type="entry name" value="PENICILLIN-BINDING PROTEIN 1A"/>
    <property type="match status" value="1"/>
</dbReference>
<dbReference type="SUPFAM" id="SSF56601">
    <property type="entry name" value="beta-lactamase/transpeptidase-like"/>
    <property type="match status" value="1"/>
</dbReference>
<keyword evidence="9" id="KW-0378">Hydrolase</keyword>
<dbReference type="AlphaFoldDB" id="A0A8J6HYY9"/>
<evidence type="ECO:0000256" key="11">
    <source>
        <dbReference type="ARBA" id="ARBA00022984"/>
    </source>
</evidence>